<dbReference type="Proteomes" id="UP000006643">
    <property type="component" value="Unassembled WGS sequence"/>
</dbReference>
<dbReference type="KEGG" id="pif:PITG_01497"/>
<reference evidence="3" key="1">
    <citation type="journal article" date="2009" name="Nature">
        <title>Genome sequence and analysis of the Irish potato famine pathogen Phytophthora infestans.</title>
        <authorList>
            <consortium name="The Broad Institute Genome Sequencing Platform"/>
            <person name="Haas B.J."/>
            <person name="Kamoun S."/>
            <person name="Zody M.C."/>
            <person name="Jiang R.H."/>
            <person name="Handsaker R.E."/>
            <person name="Cano L.M."/>
            <person name="Grabherr M."/>
            <person name="Kodira C.D."/>
            <person name="Raffaele S."/>
            <person name="Torto-Alalibo T."/>
            <person name="Bozkurt T.O."/>
            <person name="Ah-Fong A.M."/>
            <person name="Alvarado L."/>
            <person name="Anderson V.L."/>
            <person name="Armstrong M.R."/>
            <person name="Avrova A."/>
            <person name="Baxter L."/>
            <person name="Beynon J."/>
            <person name="Boevink P.C."/>
            <person name="Bollmann S.R."/>
            <person name="Bos J.I."/>
            <person name="Bulone V."/>
            <person name="Cai G."/>
            <person name="Cakir C."/>
            <person name="Carrington J.C."/>
            <person name="Chawner M."/>
            <person name="Conti L."/>
            <person name="Costanzo S."/>
            <person name="Ewan R."/>
            <person name="Fahlgren N."/>
            <person name="Fischbach M.A."/>
            <person name="Fugelstad J."/>
            <person name="Gilroy E.M."/>
            <person name="Gnerre S."/>
            <person name="Green P.J."/>
            <person name="Grenville-Briggs L.J."/>
            <person name="Griffith J."/>
            <person name="Grunwald N.J."/>
            <person name="Horn K."/>
            <person name="Horner N.R."/>
            <person name="Hu C.H."/>
            <person name="Huitema E."/>
            <person name="Jeong D.H."/>
            <person name="Jones A.M."/>
            <person name="Jones J.D."/>
            <person name="Jones R.W."/>
            <person name="Karlsson E.K."/>
            <person name="Kunjeti S.G."/>
            <person name="Lamour K."/>
            <person name="Liu Z."/>
            <person name="Ma L."/>
            <person name="Maclean D."/>
            <person name="Chibucos M.C."/>
            <person name="McDonald H."/>
            <person name="McWalters J."/>
            <person name="Meijer H.J."/>
            <person name="Morgan W."/>
            <person name="Morris P.F."/>
            <person name="Munro C.A."/>
            <person name="O'Neill K."/>
            <person name="Ospina-Giraldo M."/>
            <person name="Pinzon A."/>
            <person name="Pritchard L."/>
            <person name="Ramsahoye B."/>
            <person name="Ren Q."/>
            <person name="Restrepo S."/>
            <person name="Roy S."/>
            <person name="Sadanandom A."/>
            <person name="Savidor A."/>
            <person name="Schornack S."/>
            <person name="Schwartz D.C."/>
            <person name="Schumann U.D."/>
            <person name="Schwessinger B."/>
            <person name="Seyer L."/>
            <person name="Sharpe T."/>
            <person name="Silvar C."/>
            <person name="Song J."/>
            <person name="Studholme D.J."/>
            <person name="Sykes S."/>
            <person name="Thines M."/>
            <person name="van de Vondervoort P.J."/>
            <person name="Phuntumart V."/>
            <person name="Wawra S."/>
            <person name="Weide R."/>
            <person name="Win J."/>
            <person name="Young C."/>
            <person name="Zhou S."/>
            <person name="Fry W."/>
            <person name="Meyers B.C."/>
            <person name="van West P."/>
            <person name="Ristaino J."/>
            <person name="Govers F."/>
            <person name="Birch P.R."/>
            <person name="Whisson S.C."/>
            <person name="Judelson H.S."/>
            <person name="Nusbaum C."/>
        </authorList>
    </citation>
    <scope>NUCLEOTIDE SEQUENCE [LARGE SCALE GENOMIC DNA]</scope>
    <source>
        <strain evidence="3">T30-4</strain>
    </source>
</reference>
<evidence type="ECO:0000256" key="1">
    <source>
        <dbReference type="SAM" id="SignalP"/>
    </source>
</evidence>
<dbReference type="SUPFAM" id="SSF52058">
    <property type="entry name" value="L domain-like"/>
    <property type="match status" value="1"/>
</dbReference>
<proteinExistence type="predicted"/>
<accession>D0MTE4</accession>
<feature type="chain" id="PRO_5003012542" evidence="1">
    <location>
        <begin position="18"/>
        <end position="321"/>
    </location>
</feature>
<dbReference type="InParanoid" id="D0MTE4"/>
<gene>
    <name evidence="2" type="ORF">PITG_01497</name>
</gene>
<dbReference type="EMBL" id="DS028119">
    <property type="protein sequence ID" value="EEY61241.1"/>
    <property type="molecule type" value="Genomic_DNA"/>
</dbReference>
<dbReference type="VEuPathDB" id="FungiDB:PITG_01497"/>
<dbReference type="GeneID" id="9468856"/>
<evidence type="ECO:0000313" key="2">
    <source>
        <dbReference type="EMBL" id="EEY61241.1"/>
    </source>
</evidence>
<dbReference type="HOGENOM" id="CLU_010354_1_0_1"/>
<dbReference type="AlphaFoldDB" id="D0MTE4"/>
<keyword evidence="3" id="KW-1185">Reference proteome</keyword>
<protein>
    <submittedName>
        <fullName evidence="2">Uncharacterized protein</fullName>
    </submittedName>
</protein>
<evidence type="ECO:0000313" key="3">
    <source>
        <dbReference type="Proteomes" id="UP000006643"/>
    </source>
</evidence>
<organism evidence="2 3">
    <name type="scientific">Phytophthora infestans (strain T30-4)</name>
    <name type="common">Potato late blight agent</name>
    <dbReference type="NCBI Taxonomy" id="403677"/>
    <lineage>
        <taxon>Eukaryota</taxon>
        <taxon>Sar</taxon>
        <taxon>Stramenopiles</taxon>
        <taxon>Oomycota</taxon>
        <taxon>Peronosporomycetes</taxon>
        <taxon>Peronosporales</taxon>
        <taxon>Peronosporaceae</taxon>
        <taxon>Phytophthora</taxon>
    </lineage>
</organism>
<dbReference type="eggNOG" id="ENOG502RFP6">
    <property type="taxonomic scope" value="Eukaryota"/>
</dbReference>
<dbReference type="Gene3D" id="3.80.10.10">
    <property type="entry name" value="Ribonuclease Inhibitor"/>
    <property type="match status" value="1"/>
</dbReference>
<feature type="signal peptide" evidence="1">
    <location>
        <begin position="1"/>
        <end position="17"/>
    </location>
</feature>
<dbReference type="InterPro" id="IPR032675">
    <property type="entry name" value="LRR_dom_sf"/>
</dbReference>
<sequence length="321" mass="35637">MWGVGVLSLHIHASVQTSLQQCTLQVRPWAAVRPCCFLVSLDCHRFQISGQLEEVDSKWREFDGSTVALMVIKHCPLVAIPDTFNEFHELISVKIYNSTIVDWRESAAITNTNHPAFLTLMVFCATNLRQVPDDLDLKWLAGSIVIIEYSQLQVVPQALLRVMPSYFSLTGNPISELPPEIFEIEGLTDLGIGDTNIRELPQNVTQLSPALSSIYVIGTRISLFWSWVDDILGRDSIRSIPRAIYAGNTIYCDDLKRISTKLTSSCSTVTSSDYSLQLMDPAEAGFEGSIWSFVECNPAISGLSGPLYPLAPEDKQNALHS</sequence>
<keyword evidence="1" id="KW-0732">Signal</keyword>
<dbReference type="RefSeq" id="XP_002908158.1">
    <property type="nucleotide sequence ID" value="XM_002908112.1"/>
</dbReference>
<dbReference type="OMA" id="NTIYCDD"/>
<dbReference type="OrthoDB" id="121352at2759"/>
<name>D0MTE4_PHYIT</name>
<dbReference type="STRING" id="403677.D0MTE4"/>